<feature type="transmembrane region" description="Helical" evidence="2">
    <location>
        <begin position="209"/>
        <end position="228"/>
    </location>
</feature>
<feature type="compositionally biased region" description="Low complexity" evidence="1">
    <location>
        <begin position="84"/>
        <end position="101"/>
    </location>
</feature>
<comment type="caution">
    <text evidence="3">The sequence shown here is derived from an EMBL/GenBank/DDBJ whole genome shotgun (WGS) entry which is preliminary data.</text>
</comment>
<gene>
    <name evidence="3" type="ORF">FRZ00_07810</name>
</gene>
<proteinExistence type="predicted"/>
<feature type="compositionally biased region" description="Low complexity" evidence="1">
    <location>
        <begin position="162"/>
        <end position="185"/>
    </location>
</feature>
<keyword evidence="2" id="KW-0812">Transmembrane</keyword>
<dbReference type="EMBL" id="VOKX01000010">
    <property type="protein sequence ID" value="KAB7849304.1"/>
    <property type="molecule type" value="Genomic_DNA"/>
</dbReference>
<feature type="region of interest" description="Disordered" evidence="1">
    <location>
        <begin position="84"/>
        <end position="202"/>
    </location>
</feature>
<organism evidence="3 4">
    <name type="scientific">Streptomyces mobaraensis</name>
    <name type="common">Streptoverticillium mobaraense</name>
    <dbReference type="NCBI Taxonomy" id="35621"/>
    <lineage>
        <taxon>Bacteria</taxon>
        <taxon>Bacillati</taxon>
        <taxon>Actinomycetota</taxon>
        <taxon>Actinomycetes</taxon>
        <taxon>Kitasatosporales</taxon>
        <taxon>Streptomycetaceae</taxon>
        <taxon>Streptomyces</taxon>
    </lineage>
</organism>
<sequence>MRGQAGSGGAWPGRLLLLAALLLGIVTMHTLGHPTGHGPVGHGPVEYGPVGHGRAGHGQAEHDPVAALQARHGGGAPAAVARETGVTGETGPGPRAAAFTHTHTHGHGAPAMGDRSAPGATDPHPTALGTAGLSATDLSATALGTAGSGPPLHRTAYGDRSAPTTADPATDPTADPTAGPAVEPAAGPPAPPAPSPHHSPSLDPSSVCLAVLVGAGWAVVLLLALAVLRRPVAVGGAVARALAVVTLRPVPPPPRRKALARLSVLRV</sequence>
<evidence type="ECO:0000256" key="2">
    <source>
        <dbReference type="SAM" id="Phobius"/>
    </source>
</evidence>
<evidence type="ECO:0000256" key="1">
    <source>
        <dbReference type="SAM" id="MobiDB-lite"/>
    </source>
</evidence>
<evidence type="ECO:0000313" key="3">
    <source>
        <dbReference type="EMBL" id="KAB7849304.1"/>
    </source>
</evidence>
<keyword evidence="2" id="KW-0472">Membrane</keyword>
<keyword evidence="4" id="KW-1185">Reference proteome</keyword>
<evidence type="ECO:0000313" key="4">
    <source>
        <dbReference type="Proteomes" id="UP000327000"/>
    </source>
</evidence>
<dbReference type="AlphaFoldDB" id="A0A5N5WDK6"/>
<accession>A0A5N5WDK6</accession>
<feature type="region of interest" description="Disordered" evidence="1">
    <location>
        <begin position="36"/>
        <end position="60"/>
    </location>
</feature>
<feature type="compositionally biased region" description="Pro residues" evidence="1">
    <location>
        <begin position="186"/>
        <end position="197"/>
    </location>
</feature>
<name>A0A5N5WDK6_STRMB</name>
<dbReference type="RefSeq" id="WP_152262940.1">
    <property type="nucleotide sequence ID" value="NZ_VOKX01000010.1"/>
</dbReference>
<keyword evidence="2" id="KW-1133">Transmembrane helix</keyword>
<dbReference type="Proteomes" id="UP000327000">
    <property type="component" value="Unassembled WGS sequence"/>
</dbReference>
<reference evidence="3 4" key="1">
    <citation type="journal article" date="2019" name="Microb. Cell Fact.">
        <title>Exploring novel herbicidin analogues by transcriptional regulator overexpression and MS/MS molecular networking.</title>
        <authorList>
            <person name="Shi Y."/>
            <person name="Gu R."/>
            <person name="Li Y."/>
            <person name="Wang X."/>
            <person name="Ren W."/>
            <person name="Li X."/>
            <person name="Wang L."/>
            <person name="Xie Y."/>
            <person name="Hong B."/>
        </authorList>
    </citation>
    <scope>NUCLEOTIDE SEQUENCE [LARGE SCALE GENOMIC DNA]</scope>
    <source>
        <strain evidence="3 4">US-43</strain>
    </source>
</reference>
<feature type="compositionally biased region" description="Low complexity" evidence="1">
    <location>
        <begin position="36"/>
        <end position="49"/>
    </location>
</feature>
<protein>
    <submittedName>
        <fullName evidence="3">Uncharacterized protein</fullName>
    </submittedName>
</protein>